<protein>
    <submittedName>
        <fullName evidence="1">ArsR family transcriptional regulator</fullName>
    </submittedName>
</protein>
<dbReference type="AlphaFoldDB" id="A0AB37X7B7"/>
<dbReference type="PANTHER" id="PTHR35004:SF8">
    <property type="entry name" value="TRANSPOSASE RV3428C-RELATED"/>
    <property type="match status" value="1"/>
</dbReference>
<dbReference type="EMBL" id="PKLK01000038">
    <property type="protein sequence ID" value="RZE30756.1"/>
    <property type="molecule type" value="Genomic_DNA"/>
</dbReference>
<comment type="caution">
    <text evidence="1">The sequence shown here is derived from an EMBL/GenBank/DDBJ whole genome shotgun (WGS) entry which is preliminary data.</text>
</comment>
<proteinExistence type="predicted"/>
<accession>A0AB37X7B7</accession>
<gene>
    <name evidence="1" type="ORF">C0Q91_31275</name>
</gene>
<evidence type="ECO:0000313" key="2">
    <source>
        <dbReference type="Proteomes" id="UP000292095"/>
    </source>
</evidence>
<dbReference type="RefSeq" id="WP_051882504.1">
    <property type="nucleotide sequence ID" value="NZ_CP109142.1"/>
</dbReference>
<reference evidence="1 2" key="1">
    <citation type="submission" date="2017-12" db="EMBL/GenBank/DDBJ databases">
        <title>Population genomics insights into the ecological differentiation and adaptive evolution in streptomycetes.</title>
        <authorList>
            <person name="Li Y."/>
            <person name="Huang Y."/>
        </authorList>
    </citation>
    <scope>NUCLEOTIDE SEQUENCE [LARGE SCALE GENOMIC DNA]</scope>
    <source>
        <strain evidence="1 2">FXJ.2339</strain>
    </source>
</reference>
<name>A0AB37X7B7_9ACTN</name>
<organism evidence="1 2">
    <name type="scientific">Streptomyces albidoflavus</name>
    <dbReference type="NCBI Taxonomy" id="1886"/>
    <lineage>
        <taxon>Bacteria</taxon>
        <taxon>Bacillati</taxon>
        <taxon>Actinomycetota</taxon>
        <taxon>Actinomycetes</taxon>
        <taxon>Kitasatosporales</taxon>
        <taxon>Streptomycetaceae</taxon>
        <taxon>Streptomyces</taxon>
        <taxon>Streptomyces albidoflavus group</taxon>
    </lineage>
</organism>
<dbReference type="Proteomes" id="UP000292095">
    <property type="component" value="Unassembled WGS sequence"/>
</dbReference>
<evidence type="ECO:0000313" key="1">
    <source>
        <dbReference type="EMBL" id="RZE30756.1"/>
    </source>
</evidence>
<dbReference type="PANTHER" id="PTHR35004">
    <property type="entry name" value="TRANSPOSASE RV3428C-RELATED"/>
    <property type="match status" value="1"/>
</dbReference>
<sequence length="377" mass="41716">MPIKQIARHKQMAPNTVRRFLRCEQPPRYQRPERPSVAAPFEPLILQLLGDEPGMSAAEIARRINWPASASLLRFHVARLRSASPQAEYQPEQKQGFGSAVLRDFLPGWAECGLWWPPAELDVGHGQTRQCPVLLMVAGASQYLGACLLPSARFRNVWIGQRHLLQEWGAVPHTLRWDTSGIDFPWAWHFETEGWDISWNTYVARAELDDLAVQDRGLPLTGLAAARRRLRQSSSASPVPAAPLTFAAGLASWVQETNAATRPAPTRWTEERAAMRAPATVPQLLATRCQGRAVPDTDGYIAVAGNHYLVGPWGARRSLTVELSETEVTIRSSGYHTGGFHVVIYARSWATGIHHTLPQSHTVTGLGSSRSREEAGP</sequence>